<dbReference type="PANTHER" id="PTHR43481:SF4">
    <property type="entry name" value="GLYCEROL-1-PHOSPHATE PHOSPHOHYDROLASE 1-RELATED"/>
    <property type="match status" value="1"/>
</dbReference>
<feature type="region of interest" description="Disordered" evidence="1">
    <location>
        <begin position="1"/>
        <end position="25"/>
    </location>
</feature>
<dbReference type="Gene3D" id="1.10.150.240">
    <property type="entry name" value="Putative phosphatase, domain 2"/>
    <property type="match status" value="1"/>
</dbReference>
<dbReference type="Gene3D" id="3.40.50.1000">
    <property type="entry name" value="HAD superfamily/HAD-like"/>
    <property type="match status" value="1"/>
</dbReference>
<dbReference type="InterPro" id="IPR023214">
    <property type="entry name" value="HAD_sf"/>
</dbReference>
<dbReference type="SFLD" id="SFLDS00003">
    <property type="entry name" value="Haloacid_Dehalogenase"/>
    <property type="match status" value="1"/>
</dbReference>
<dbReference type="EMBL" id="JBHSBM010000059">
    <property type="protein sequence ID" value="MFC4062771.1"/>
    <property type="molecule type" value="Genomic_DNA"/>
</dbReference>
<evidence type="ECO:0000256" key="1">
    <source>
        <dbReference type="SAM" id="MobiDB-lite"/>
    </source>
</evidence>
<dbReference type="InterPro" id="IPR036412">
    <property type="entry name" value="HAD-like_sf"/>
</dbReference>
<dbReference type="PANTHER" id="PTHR43481">
    <property type="entry name" value="FRUCTOSE-1-PHOSPHATE PHOSPHATASE"/>
    <property type="match status" value="1"/>
</dbReference>
<reference evidence="4" key="1">
    <citation type="journal article" date="2019" name="Int. J. Syst. Evol. Microbiol.">
        <title>The Global Catalogue of Microorganisms (GCM) 10K type strain sequencing project: providing services to taxonomists for standard genome sequencing and annotation.</title>
        <authorList>
            <consortium name="The Broad Institute Genomics Platform"/>
            <consortium name="The Broad Institute Genome Sequencing Center for Infectious Disease"/>
            <person name="Wu L."/>
            <person name="Ma J."/>
        </authorList>
    </citation>
    <scope>NUCLEOTIDE SEQUENCE [LARGE SCALE GENOMIC DNA]</scope>
    <source>
        <strain evidence="4">TBRC 4489</strain>
    </source>
</reference>
<sequence>MITMLRPVSHRVGGDRRSGASSLSTGSPGIIPAICGILWLMAIKALLFDVDGVLLDSSATHRRIWDAWSDMRGLDRDLVWSLTHGRRPEDTVRDAAPDLDPTVERKVLNQLMAMEGDAFPAASGAVSLLGKLERHPWALVTSGSQAPVHRRFRLAALPLPSVQIYGENVKHSKPHPEGYLKAAELLLIDPNDCIVIEDAPHGVAAGKAAGCTVIAVATTHTPRELAKADGCFPSLEEAAPHLLKLINEPFSTWRR</sequence>
<gene>
    <name evidence="3" type="ORF">ACFOWE_31155</name>
</gene>
<keyword evidence="2" id="KW-0812">Transmembrane</keyword>
<dbReference type="InterPro" id="IPR023198">
    <property type="entry name" value="PGP-like_dom2"/>
</dbReference>
<keyword evidence="2" id="KW-0472">Membrane</keyword>
<evidence type="ECO:0000313" key="3">
    <source>
        <dbReference type="EMBL" id="MFC4062771.1"/>
    </source>
</evidence>
<organism evidence="3 4">
    <name type="scientific">Planomonospora corallina</name>
    <dbReference type="NCBI Taxonomy" id="1806052"/>
    <lineage>
        <taxon>Bacteria</taxon>
        <taxon>Bacillati</taxon>
        <taxon>Actinomycetota</taxon>
        <taxon>Actinomycetes</taxon>
        <taxon>Streptosporangiales</taxon>
        <taxon>Streptosporangiaceae</taxon>
        <taxon>Planomonospora</taxon>
    </lineage>
</organism>
<dbReference type="GO" id="GO:0016787">
    <property type="term" value="F:hydrolase activity"/>
    <property type="evidence" value="ECO:0007669"/>
    <property type="project" value="UniProtKB-KW"/>
</dbReference>
<name>A0ABV8IHU2_9ACTN</name>
<evidence type="ECO:0000256" key="2">
    <source>
        <dbReference type="SAM" id="Phobius"/>
    </source>
</evidence>
<dbReference type="RefSeq" id="WP_377294188.1">
    <property type="nucleotide sequence ID" value="NZ_JBHSBM010000059.1"/>
</dbReference>
<keyword evidence="3" id="KW-0378">Hydrolase</keyword>
<comment type="caution">
    <text evidence="3">The sequence shown here is derived from an EMBL/GenBank/DDBJ whole genome shotgun (WGS) entry which is preliminary data.</text>
</comment>
<evidence type="ECO:0000313" key="4">
    <source>
        <dbReference type="Proteomes" id="UP001595850"/>
    </source>
</evidence>
<dbReference type="SUPFAM" id="SSF56784">
    <property type="entry name" value="HAD-like"/>
    <property type="match status" value="1"/>
</dbReference>
<accession>A0ABV8IHU2</accession>
<dbReference type="SFLD" id="SFLDG01129">
    <property type="entry name" value="C1.5:_HAD__Beta-PGM__Phosphata"/>
    <property type="match status" value="1"/>
</dbReference>
<keyword evidence="2" id="KW-1133">Transmembrane helix</keyword>
<keyword evidence="4" id="KW-1185">Reference proteome</keyword>
<dbReference type="InterPro" id="IPR006439">
    <property type="entry name" value="HAD-SF_hydro_IA"/>
</dbReference>
<dbReference type="NCBIfam" id="TIGR01509">
    <property type="entry name" value="HAD-SF-IA-v3"/>
    <property type="match status" value="1"/>
</dbReference>
<protein>
    <submittedName>
        <fullName evidence="3">HAD family hydrolase</fullName>
    </submittedName>
</protein>
<dbReference type="Proteomes" id="UP001595850">
    <property type="component" value="Unassembled WGS sequence"/>
</dbReference>
<proteinExistence type="predicted"/>
<feature type="transmembrane region" description="Helical" evidence="2">
    <location>
        <begin position="30"/>
        <end position="55"/>
    </location>
</feature>
<dbReference type="Pfam" id="PF00702">
    <property type="entry name" value="Hydrolase"/>
    <property type="match status" value="1"/>
</dbReference>
<dbReference type="InterPro" id="IPR051806">
    <property type="entry name" value="HAD-like_SPP"/>
</dbReference>